<dbReference type="PIRSF" id="PIRSF016521">
    <property type="entry name" value="Acyl-CoA_hydro"/>
    <property type="match status" value="1"/>
</dbReference>
<dbReference type="EMBL" id="JAMQOT010000007">
    <property type="protein sequence ID" value="MDF9747483.1"/>
    <property type="molecule type" value="Genomic_DNA"/>
</dbReference>
<evidence type="ECO:0000256" key="3">
    <source>
        <dbReference type="SAM" id="MobiDB-lite"/>
    </source>
</evidence>
<feature type="active site" description="Charge relay system" evidence="2">
    <location>
        <position position="379"/>
    </location>
</feature>
<dbReference type="Pfam" id="PF08840">
    <property type="entry name" value="BAAT_C"/>
    <property type="match status" value="1"/>
</dbReference>
<dbReference type="Proteomes" id="UP001154061">
    <property type="component" value="Unassembled WGS sequence"/>
</dbReference>
<proteinExistence type="inferred from homology"/>
<sequence>MSNDNRFEEASSTNPQFTHPSVVRSDERFELRIDGLPRGIPVIISASMDDDKGNTWQTSARYRTNDGSLELDRTPPIDGPFESADTMSLIQAMEPVDEVDIPYQIPEEATLEVRVSADGTILGTSSLTRTIADPGVKSLPTPDHLVGELYVPAGDEPAPGVLLLHGGDGRPLDEQARLLASHGFAALALKYFNFIGQWDNPSLPTGLVEIPVEYADEAVEWLLDHDRVQGSSVGLYGFSKGSELGLQVASHNSNIGAVVSLNGSALTWQGIVEGGDNPGPTWTHDGEPVPYIEWADDIDWELEEPIEFRQKYTASYEAASVKEIEAATTPVERIEGPVVFITGGDDQMWNTGRFNQHAIDRLEAYDRPYEHLYFEEAGHTILPPYRPVANREVGYWLFGGSPEAYASADEPYWQRTIETLSTIDTEQ</sequence>
<gene>
    <name evidence="6" type="ORF">NDI89_18005</name>
</gene>
<feature type="domain" description="Acyl-CoA thioester hydrolase/bile acid-CoA amino acid N-acetyltransferase" evidence="4">
    <location>
        <begin position="26"/>
        <end position="139"/>
    </location>
</feature>
<dbReference type="Pfam" id="PF04775">
    <property type="entry name" value="Bile_Hydr_Trans"/>
    <property type="match status" value="1"/>
</dbReference>
<dbReference type="InterPro" id="IPR042490">
    <property type="entry name" value="Thio_Ohase/BAAT_N"/>
</dbReference>
<protein>
    <submittedName>
        <fullName evidence="6">Acyl-CoA thioesterase/BAAT N-terminal domain-containing protein</fullName>
    </submittedName>
</protein>
<comment type="similarity">
    <text evidence="1">Belongs to the C/M/P thioester hydrolase family.</text>
</comment>
<evidence type="ECO:0000256" key="1">
    <source>
        <dbReference type="ARBA" id="ARBA00006538"/>
    </source>
</evidence>
<feature type="active site" description="Charge relay system" evidence="2">
    <location>
        <position position="346"/>
    </location>
</feature>
<dbReference type="GO" id="GO:0006631">
    <property type="term" value="P:fatty acid metabolic process"/>
    <property type="evidence" value="ECO:0007669"/>
    <property type="project" value="TreeGrafter"/>
</dbReference>
<dbReference type="InterPro" id="IPR029058">
    <property type="entry name" value="AB_hydrolase_fold"/>
</dbReference>
<organism evidence="6 7">
    <name type="scientific">Natrinema salsiterrestre</name>
    <dbReference type="NCBI Taxonomy" id="2950540"/>
    <lineage>
        <taxon>Archaea</taxon>
        <taxon>Methanobacteriati</taxon>
        <taxon>Methanobacteriota</taxon>
        <taxon>Stenosarchaea group</taxon>
        <taxon>Halobacteria</taxon>
        <taxon>Halobacteriales</taxon>
        <taxon>Natrialbaceae</taxon>
        <taxon>Natrinema</taxon>
    </lineage>
</organism>
<dbReference type="SUPFAM" id="SSF53474">
    <property type="entry name" value="alpha/beta-Hydrolases"/>
    <property type="match status" value="1"/>
</dbReference>
<feature type="domain" description="BAAT/Acyl-CoA thioester hydrolase C-terminal" evidence="5">
    <location>
        <begin position="210"/>
        <end position="418"/>
    </location>
</feature>
<evidence type="ECO:0000259" key="4">
    <source>
        <dbReference type="Pfam" id="PF04775"/>
    </source>
</evidence>
<dbReference type="Gene3D" id="3.40.50.1820">
    <property type="entry name" value="alpha/beta hydrolase"/>
    <property type="match status" value="1"/>
</dbReference>
<dbReference type="PANTHER" id="PTHR10824">
    <property type="entry name" value="ACYL-COENZYME A THIOESTERASE-RELATED"/>
    <property type="match status" value="1"/>
</dbReference>
<dbReference type="InterPro" id="IPR006862">
    <property type="entry name" value="Thio_Ohase/aa_AcTrfase"/>
</dbReference>
<keyword evidence="7" id="KW-1185">Reference proteome</keyword>
<comment type="caution">
    <text evidence="6">The sequence shown here is derived from an EMBL/GenBank/DDBJ whole genome shotgun (WGS) entry which is preliminary data.</text>
</comment>
<feature type="compositionally biased region" description="Polar residues" evidence="3">
    <location>
        <begin position="10"/>
        <end position="19"/>
    </location>
</feature>
<dbReference type="RefSeq" id="WP_277523530.1">
    <property type="nucleotide sequence ID" value="NZ_JAMQOT010000007.1"/>
</dbReference>
<dbReference type="AlphaFoldDB" id="A0A9Q4Q4R8"/>
<feature type="active site" description="Charge relay system" evidence="2">
    <location>
        <position position="239"/>
    </location>
</feature>
<accession>A0A9Q4Q4R8</accession>
<evidence type="ECO:0000256" key="2">
    <source>
        <dbReference type="PIRSR" id="PIRSR016521-1"/>
    </source>
</evidence>
<dbReference type="GO" id="GO:0047617">
    <property type="term" value="F:fatty acyl-CoA hydrolase activity"/>
    <property type="evidence" value="ECO:0007669"/>
    <property type="project" value="TreeGrafter"/>
</dbReference>
<reference evidence="6" key="1">
    <citation type="submission" date="2022-06" db="EMBL/GenBank/DDBJ databases">
        <title>Natrinema sp. a new haloarchaeum isolate from saline soil.</title>
        <authorList>
            <person name="Strakova D."/>
            <person name="Galisteo C."/>
            <person name="Sanchez-Porro C."/>
            <person name="Ventosa A."/>
        </authorList>
    </citation>
    <scope>NUCLEOTIDE SEQUENCE</scope>
    <source>
        <strain evidence="6">S1CR25-10</strain>
    </source>
</reference>
<feature type="region of interest" description="Disordered" evidence="3">
    <location>
        <begin position="1"/>
        <end position="21"/>
    </location>
</feature>
<dbReference type="Gene3D" id="2.60.40.2240">
    <property type="entry name" value="Acyl-CoA thioester hydrolase/BAAT N-terminal domain"/>
    <property type="match status" value="1"/>
</dbReference>
<name>A0A9Q4Q4R8_9EURY</name>
<dbReference type="GO" id="GO:0006637">
    <property type="term" value="P:acyl-CoA metabolic process"/>
    <property type="evidence" value="ECO:0007669"/>
    <property type="project" value="InterPro"/>
</dbReference>
<dbReference type="InterPro" id="IPR016662">
    <property type="entry name" value="Acyl-CoA_thioEstase_long-chain"/>
</dbReference>
<dbReference type="PANTHER" id="PTHR10824:SF4">
    <property type="entry name" value="ACYL-COENZYME A THIOESTERASE 1-LIKE"/>
    <property type="match status" value="1"/>
</dbReference>
<dbReference type="InterPro" id="IPR014940">
    <property type="entry name" value="BAAT_C"/>
</dbReference>
<evidence type="ECO:0000313" key="7">
    <source>
        <dbReference type="Proteomes" id="UP001154061"/>
    </source>
</evidence>
<evidence type="ECO:0000259" key="5">
    <source>
        <dbReference type="Pfam" id="PF08840"/>
    </source>
</evidence>
<evidence type="ECO:0000313" key="6">
    <source>
        <dbReference type="EMBL" id="MDF9747483.1"/>
    </source>
</evidence>